<reference evidence="5" key="2">
    <citation type="journal article" date="2024" name="Nature">
        <title>Anoxygenic phototroph of the Chloroflexota uses a type I reaction centre.</title>
        <authorList>
            <person name="Tsuji J.M."/>
            <person name="Shaw N.A."/>
            <person name="Nagashima S."/>
            <person name="Venkiteswaran J.J."/>
            <person name="Schiff S.L."/>
            <person name="Watanabe T."/>
            <person name="Fukui M."/>
            <person name="Hanada S."/>
            <person name="Tank M."/>
            <person name="Neufeld J.D."/>
        </authorList>
    </citation>
    <scope>NUCLEOTIDE SEQUENCE</scope>
    <source>
        <strain evidence="5">L227-S17</strain>
    </source>
</reference>
<dbReference type="PANTHER" id="PTHR22911:SF79">
    <property type="entry name" value="MOBA-LIKE NTP TRANSFERASE DOMAIN-CONTAINING PROTEIN"/>
    <property type="match status" value="1"/>
</dbReference>
<keyword evidence="2" id="KW-1133">Transmembrane helix</keyword>
<feature type="transmembrane region" description="Helical" evidence="2">
    <location>
        <begin position="21"/>
        <end position="41"/>
    </location>
</feature>
<evidence type="ECO:0000313" key="7">
    <source>
        <dbReference type="Proteomes" id="UP001431572"/>
    </source>
</evidence>
<dbReference type="EMBL" id="JACATZ010000003">
    <property type="protein sequence ID" value="NWJ48731.1"/>
    <property type="molecule type" value="Genomic_DNA"/>
</dbReference>
<dbReference type="Proteomes" id="UP000521676">
    <property type="component" value="Unassembled WGS sequence"/>
</dbReference>
<evidence type="ECO:0000259" key="3">
    <source>
        <dbReference type="Pfam" id="PF00892"/>
    </source>
</evidence>
<protein>
    <submittedName>
        <fullName evidence="5">DMT family transporter</fullName>
    </submittedName>
    <submittedName>
        <fullName evidence="4">EamA family transporter</fullName>
    </submittedName>
</protein>
<dbReference type="AlphaFoldDB" id="A0A8T7M9L9"/>
<dbReference type="EMBL" id="CP128400">
    <property type="protein sequence ID" value="WJW68662.1"/>
    <property type="molecule type" value="Genomic_DNA"/>
</dbReference>
<feature type="transmembrane region" description="Helical" evidence="2">
    <location>
        <begin position="203"/>
        <end position="221"/>
    </location>
</feature>
<feature type="transmembrane region" description="Helical" evidence="2">
    <location>
        <begin position="112"/>
        <end position="132"/>
    </location>
</feature>
<name>A0A8T7M9L9_9CHLR</name>
<feature type="domain" description="EamA" evidence="3">
    <location>
        <begin position="19"/>
        <end position="155"/>
    </location>
</feature>
<keyword evidence="2" id="KW-0472">Membrane</keyword>
<feature type="transmembrane region" description="Helical" evidence="2">
    <location>
        <begin position="84"/>
        <end position="106"/>
    </location>
</feature>
<evidence type="ECO:0000313" key="4">
    <source>
        <dbReference type="EMBL" id="NWJ48731.1"/>
    </source>
</evidence>
<gene>
    <name evidence="4" type="ORF">HXX08_22970</name>
    <name evidence="5" type="ORF">OZ401_004278</name>
</gene>
<dbReference type="GO" id="GO:0016020">
    <property type="term" value="C:membrane"/>
    <property type="evidence" value="ECO:0007669"/>
    <property type="project" value="InterPro"/>
</dbReference>
<sequence length="317" mass="33977">MTVKADSAPLHSHAQDYRTGLLWAFGGTAVWSSTALFIEVLNRDFGMTTVELAFWRTSIITLVLGVVVRKRYPGSALLISRREMGVFFLAGLVGIAIFALLFNGSVQENGGAVATTLIFCSPVFVALGGALWLNEKVTLAQVIAIVVILLGCGLVAGITDPTALIKSPLGAIMGLGSGLVFAIYILIGKVVARTERRGGLINLFYYFLSATLVLTPLGLIQEGFRLFTPALNWNGWFLLITLSLISLCGYAFFNASLKYLPAAISSLIQTLEPSMTGVLSLIFLGRTMSGLQWGGTLLIISGVVGLQLRDLRSRKLG</sequence>
<proteinExistence type="inferred from homology"/>
<keyword evidence="2" id="KW-0812">Transmembrane</keyword>
<feature type="transmembrane region" description="Helical" evidence="2">
    <location>
        <begin position="171"/>
        <end position="191"/>
    </location>
</feature>
<dbReference type="PANTHER" id="PTHR22911">
    <property type="entry name" value="ACYL-MALONYL CONDENSING ENZYME-RELATED"/>
    <property type="match status" value="1"/>
</dbReference>
<dbReference type="SUPFAM" id="SSF103481">
    <property type="entry name" value="Multidrug resistance efflux transporter EmrE"/>
    <property type="match status" value="2"/>
</dbReference>
<dbReference type="InterPro" id="IPR000620">
    <property type="entry name" value="EamA_dom"/>
</dbReference>
<evidence type="ECO:0000256" key="1">
    <source>
        <dbReference type="ARBA" id="ARBA00007362"/>
    </source>
</evidence>
<dbReference type="RefSeq" id="WP_341470567.1">
    <property type="nucleotide sequence ID" value="NZ_CP128400.1"/>
</dbReference>
<keyword evidence="7" id="KW-1185">Reference proteome</keyword>
<reference evidence="4 6" key="1">
    <citation type="submission" date="2020-06" db="EMBL/GenBank/DDBJ databases">
        <title>Anoxygenic phototrophic Chloroflexota member uses a Type I reaction center.</title>
        <authorList>
            <person name="Tsuji J.M."/>
            <person name="Shaw N.A."/>
            <person name="Nagashima S."/>
            <person name="Venkiteswaran J."/>
            <person name="Schiff S.L."/>
            <person name="Hanada S."/>
            <person name="Tank M."/>
            <person name="Neufeld J.D."/>
        </authorList>
    </citation>
    <scope>NUCLEOTIDE SEQUENCE [LARGE SCALE GENOMIC DNA]</scope>
    <source>
        <strain evidence="4">L227-S17</strain>
    </source>
</reference>
<feature type="transmembrane region" description="Helical" evidence="2">
    <location>
        <begin position="260"/>
        <end position="284"/>
    </location>
</feature>
<organism evidence="4 6">
    <name type="scientific">Candidatus Chlorohelix allophototropha</name>
    <dbReference type="NCBI Taxonomy" id="3003348"/>
    <lineage>
        <taxon>Bacteria</taxon>
        <taxon>Bacillati</taxon>
        <taxon>Chloroflexota</taxon>
        <taxon>Chloroflexia</taxon>
        <taxon>Candidatus Chloroheliales</taxon>
        <taxon>Candidatus Chloroheliaceae</taxon>
        <taxon>Candidatus Chlorohelix</taxon>
    </lineage>
</organism>
<feature type="transmembrane region" description="Helical" evidence="2">
    <location>
        <begin position="233"/>
        <end position="253"/>
    </location>
</feature>
<dbReference type="InterPro" id="IPR037185">
    <property type="entry name" value="EmrE-like"/>
</dbReference>
<feature type="transmembrane region" description="Helical" evidence="2">
    <location>
        <begin position="290"/>
        <end position="308"/>
    </location>
</feature>
<feature type="transmembrane region" description="Helical" evidence="2">
    <location>
        <begin position="53"/>
        <end position="72"/>
    </location>
</feature>
<feature type="domain" description="EamA" evidence="3">
    <location>
        <begin position="169"/>
        <end position="305"/>
    </location>
</feature>
<comment type="similarity">
    <text evidence="1">Belongs to the EamA transporter family.</text>
</comment>
<feature type="transmembrane region" description="Helical" evidence="2">
    <location>
        <begin position="139"/>
        <end position="159"/>
    </location>
</feature>
<dbReference type="Pfam" id="PF00892">
    <property type="entry name" value="EamA"/>
    <property type="match status" value="2"/>
</dbReference>
<evidence type="ECO:0000256" key="2">
    <source>
        <dbReference type="SAM" id="Phobius"/>
    </source>
</evidence>
<accession>A0A8T7M9L9</accession>
<evidence type="ECO:0000313" key="5">
    <source>
        <dbReference type="EMBL" id="WJW68662.1"/>
    </source>
</evidence>
<dbReference type="Proteomes" id="UP001431572">
    <property type="component" value="Chromosome 2"/>
</dbReference>
<evidence type="ECO:0000313" key="6">
    <source>
        <dbReference type="Proteomes" id="UP000521676"/>
    </source>
</evidence>
<dbReference type="Gene3D" id="1.10.3730.20">
    <property type="match status" value="1"/>
</dbReference>